<keyword evidence="1" id="KW-1133">Transmembrane helix</keyword>
<proteinExistence type="predicted"/>
<keyword evidence="3" id="KW-1185">Reference proteome</keyword>
<dbReference type="HOGENOM" id="CLU_1480121_0_0_4"/>
<feature type="transmembrane region" description="Helical" evidence="1">
    <location>
        <begin position="12"/>
        <end position="33"/>
    </location>
</feature>
<dbReference type="AlphaFoldDB" id="S6ANM7"/>
<reference evidence="2 3" key="1">
    <citation type="journal article" date="2012" name="Appl. Environ. Microbiol.">
        <title>Draft genome sequence of a psychrotolerant sulfur-oxidizing bacterium, Sulfuricella denitrificans skB26, and proteomic insights into cold adaptation.</title>
        <authorList>
            <person name="Watanabe T."/>
            <person name="Kojima H."/>
            <person name="Fukui M."/>
        </authorList>
    </citation>
    <scope>NUCLEOTIDE SEQUENCE [LARGE SCALE GENOMIC DNA]</scope>
    <source>
        <strain evidence="3">skB26</strain>
    </source>
</reference>
<organism evidence="2 3">
    <name type="scientific">Sulfuricella denitrificans (strain DSM 22764 / NBRC 105220 / skB26)</name>
    <dbReference type="NCBI Taxonomy" id="1163617"/>
    <lineage>
        <taxon>Bacteria</taxon>
        <taxon>Pseudomonadati</taxon>
        <taxon>Pseudomonadota</taxon>
        <taxon>Betaproteobacteria</taxon>
        <taxon>Nitrosomonadales</taxon>
        <taxon>Sulfuricellaceae</taxon>
        <taxon>Sulfuricella</taxon>
    </lineage>
</organism>
<evidence type="ECO:0008006" key="4">
    <source>
        <dbReference type="Google" id="ProtNLM"/>
    </source>
</evidence>
<gene>
    <name evidence="2" type="ORF">SCD_n02684</name>
</gene>
<protein>
    <recommendedName>
        <fullName evidence="4">Type II secretion system protein</fullName>
    </recommendedName>
</protein>
<evidence type="ECO:0000256" key="1">
    <source>
        <dbReference type="SAM" id="Phobius"/>
    </source>
</evidence>
<dbReference type="KEGG" id="sdr:SCD_n02684"/>
<name>S6ANM7_SULDS</name>
<dbReference type="EMBL" id="AP013066">
    <property type="protein sequence ID" value="BAN36484.1"/>
    <property type="molecule type" value="Genomic_DNA"/>
</dbReference>
<keyword evidence="1" id="KW-0812">Transmembrane</keyword>
<dbReference type="eggNOG" id="COG2165">
    <property type="taxonomic scope" value="Bacteria"/>
</dbReference>
<dbReference type="STRING" id="1163617.SCD_n02684"/>
<sequence length="178" mass="20666">MGEPAVWRKSAGATLLEFALMISVLGVLVFILLDRMTYYQEWVEKANMEYTAATLKSALRMELATLMVEGRMREMPAMEKQNPMTWLEQKPANYLGEFDGAPPDTQPRDGWYYDRSAWVLVYRVNRGRYFVPDSRGRREVRFSVMAIYDKSPDDMKLRASPMPPSGIKLSLIEAYKWF</sequence>
<evidence type="ECO:0000313" key="3">
    <source>
        <dbReference type="Proteomes" id="UP000015559"/>
    </source>
</evidence>
<evidence type="ECO:0000313" key="2">
    <source>
        <dbReference type="EMBL" id="BAN36484.1"/>
    </source>
</evidence>
<accession>S6ANM7</accession>
<dbReference type="Proteomes" id="UP000015559">
    <property type="component" value="Chromosome"/>
</dbReference>
<keyword evidence="1" id="KW-0472">Membrane</keyword>